<name>Q12X93_METBU</name>
<keyword evidence="2" id="KW-1185">Reference proteome</keyword>
<dbReference type="HOGENOM" id="CLU_120866_1_0_2"/>
<dbReference type="KEGG" id="mbu:Mbur_0993"/>
<evidence type="ECO:0000313" key="1">
    <source>
        <dbReference type="EMBL" id="ABE51933.1"/>
    </source>
</evidence>
<evidence type="ECO:0008006" key="3">
    <source>
        <dbReference type="Google" id="ProtNLM"/>
    </source>
</evidence>
<accession>Q12X93</accession>
<dbReference type="AlphaFoldDB" id="Q12X93"/>
<dbReference type="GeneID" id="3998098"/>
<reference evidence="2" key="1">
    <citation type="journal article" date="2009" name="ISME J.">
        <title>The genome sequence of the psychrophilic archaeon, Methanococcoides burtonii: the role of genome evolution in cold adaptation.</title>
        <authorList>
            <person name="Allen M.A."/>
            <person name="Lauro F.M."/>
            <person name="Williams T.J."/>
            <person name="Burg D."/>
            <person name="Siddiqui K.S."/>
            <person name="De Francisci D."/>
            <person name="Chong K.W."/>
            <person name="Pilak O."/>
            <person name="Chew H.H."/>
            <person name="De Maere M.Z."/>
            <person name="Ting L."/>
            <person name="Katrib M."/>
            <person name="Ng C."/>
            <person name="Sowers K.R."/>
            <person name="Galperin M.Y."/>
            <person name="Anderson I.J."/>
            <person name="Ivanova N."/>
            <person name="Dalin E."/>
            <person name="Martinez M."/>
            <person name="Lapidus A."/>
            <person name="Hauser L."/>
            <person name="Land M."/>
            <person name="Thomas T."/>
            <person name="Cavicchioli R."/>
        </authorList>
    </citation>
    <scope>NUCLEOTIDE SEQUENCE [LARGE SCALE GENOMIC DNA]</scope>
    <source>
        <strain evidence="2">DSM 6242 / NBRC 107633 / OCM 468 / ACE-M</strain>
    </source>
</reference>
<gene>
    <name evidence="1" type="ordered locus">Mbur_0993</name>
</gene>
<proteinExistence type="predicted"/>
<protein>
    <recommendedName>
        <fullName evidence="3">DUF523 domain-containing protein</fullName>
    </recommendedName>
</protein>
<dbReference type="Proteomes" id="UP000001979">
    <property type="component" value="Chromosome"/>
</dbReference>
<organism evidence="1 2">
    <name type="scientific">Methanococcoides burtonii (strain DSM 6242 / NBRC 107633 / OCM 468 / ACE-M)</name>
    <dbReference type="NCBI Taxonomy" id="259564"/>
    <lineage>
        <taxon>Archaea</taxon>
        <taxon>Methanobacteriati</taxon>
        <taxon>Methanobacteriota</taxon>
        <taxon>Stenosarchaea group</taxon>
        <taxon>Methanomicrobia</taxon>
        <taxon>Methanosarcinales</taxon>
        <taxon>Methanosarcinaceae</taxon>
        <taxon>Methanococcoides</taxon>
    </lineage>
</organism>
<evidence type="ECO:0000313" key="2">
    <source>
        <dbReference type="Proteomes" id="UP000001979"/>
    </source>
</evidence>
<dbReference type="OrthoDB" id="240616at2157"/>
<sequence length="153" mass="17192">MEENRGKEILVIGHCLANVSSRLKGIKGPPLVDTKGKNIVQLPCPELIYLGEARREITRDQLENPNYRRFCHSLFEPFADMIEQFYQEGYSIKVLGVPKSPSCGAQTTTVGGPAGRVEVFTHDNVPGTGIFYEEIAEELTRRGVLFEMEDARY</sequence>
<dbReference type="EMBL" id="CP000300">
    <property type="protein sequence ID" value="ABE51933.1"/>
    <property type="molecule type" value="Genomic_DNA"/>
</dbReference>
<dbReference type="RefSeq" id="WP_011499082.1">
    <property type="nucleotide sequence ID" value="NC_007955.1"/>
</dbReference>